<evidence type="ECO:0000313" key="3">
    <source>
        <dbReference type="Proteomes" id="UP000588806"/>
    </source>
</evidence>
<organism evidence="2 3">
    <name type="scientific">Vreelandella azerica</name>
    <dbReference type="NCBI Taxonomy" id="2732867"/>
    <lineage>
        <taxon>Bacteria</taxon>
        <taxon>Pseudomonadati</taxon>
        <taxon>Pseudomonadota</taxon>
        <taxon>Gammaproteobacteria</taxon>
        <taxon>Oceanospirillales</taxon>
        <taxon>Halomonadaceae</taxon>
        <taxon>Vreelandella</taxon>
    </lineage>
</organism>
<dbReference type="PANTHER" id="PTHR39586">
    <property type="entry name" value="CYTOPLASMIC PROTEIN-RELATED"/>
    <property type="match status" value="1"/>
</dbReference>
<feature type="domain" description="YqcC-like" evidence="1">
    <location>
        <begin position="7"/>
        <end position="104"/>
    </location>
</feature>
<comment type="caution">
    <text evidence="2">The sequence shown here is derived from an EMBL/GenBank/DDBJ whole genome shotgun (WGS) entry which is preliminary data.</text>
</comment>
<dbReference type="GO" id="GO:0044010">
    <property type="term" value="P:single-species biofilm formation"/>
    <property type="evidence" value="ECO:0007669"/>
    <property type="project" value="TreeGrafter"/>
</dbReference>
<dbReference type="PANTHER" id="PTHR39586:SF1">
    <property type="entry name" value="CYTOPLASMIC PROTEIN"/>
    <property type="match status" value="1"/>
</dbReference>
<dbReference type="EMBL" id="JABFHI010000004">
    <property type="protein sequence ID" value="NOG32066.1"/>
    <property type="molecule type" value="Genomic_DNA"/>
</dbReference>
<reference evidence="2 3" key="2">
    <citation type="submission" date="2020-06" db="EMBL/GenBank/DDBJ databases">
        <title>Halomonas songnenensis sp. nov., a moderately halophilic bacterium isolated from saline and alkaline soils.</title>
        <authorList>
            <person name="Jiang J."/>
            <person name="Pan Y."/>
        </authorList>
    </citation>
    <scope>NUCLEOTIDE SEQUENCE [LARGE SCALE GENOMIC DNA]</scope>
    <source>
        <strain evidence="2 3">TBZ9</strain>
    </source>
</reference>
<proteinExistence type="predicted"/>
<dbReference type="InterPro" id="IPR007384">
    <property type="entry name" value="UCP006257"/>
</dbReference>
<dbReference type="AlphaFoldDB" id="A0A7Y3TXI8"/>
<dbReference type="Pfam" id="PF04287">
    <property type="entry name" value="DUF446"/>
    <property type="match status" value="1"/>
</dbReference>
<dbReference type="InterPro" id="IPR023376">
    <property type="entry name" value="YqcC-like_dom"/>
</dbReference>
<gene>
    <name evidence="2" type="ORF">HLB35_10405</name>
</gene>
<accession>A0A7Y3TXI8</accession>
<sequence>MTVHQQLSQALDELEETLRASHLWQVETPDQEAMLSQQPFCVDTMSLPQWLRFVFIQRLQALADAGEAMPAKCEVAPAVAVYLQQEKLGSSDQQRVVKAVERVDYLVTQN</sequence>
<dbReference type="RefSeq" id="WP_171702535.1">
    <property type="nucleotide sequence ID" value="NZ_JABFHI010000004.1"/>
</dbReference>
<evidence type="ECO:0000259" key="1">
    <source>
        <dbReference type="Pfam" id="PF04287"/>
    </source>
</evidence>
<protein>
    <submittedName>
        <fullName evidence="2">YqcC family protein</fullName>
    </submittedName>
</protein>
<dbReference type="Proteomes" id="UP000588806">
    <property type="component" value="Unassembled WGS sequence"/>
</dbReference>
<dbReference type="Gene3D" id="1.20.1440.40">
    <property type="entry name" value="YqcC-like"/>
    <property type="match status" value="1"/>
</dbReference>
<evidence type="ECO:0000313" key="2">
    <source>
        <dbReference type="EMBL" id="NOG32066.1"/>
    </source>
</evidence>
<dbReference type="SUPFAM" id="SSF158452">
    <property type="entry name" value="YqcC-like"/>
    <property type="match status" value="1"/>
</dbReference>
<dbReference type="InterPro" id="IPR036814">
    <property type="entry name" value="YqcC-like_sf"/>
</dbReference>
<name>A0A7Y3TXI8_9GAMM</name>
<reference evidence="2 3" key="1">
    <citation type="submission" date="2020-05" db="EMBL/GenBank/DDBJ databases">
        <authorList>
            <person name="Ruan W."/>
            <person name="Jeon C.O."/>
            <person name="Chun B.H."/>
        </authorList>
    </citation>
    <scope>NUCLEOTIDE SEQUENCE [LARGE SCALE GENOMIC DNA]</scope>
    <source>
        <strain evidence="2 3">TBZ9</strain>
    </source>
</reference>
<keyword evidence="3" id="KW-1185">Reference proteome</keyword>